<dbReference type="EMBL" id="CP001340">
    <property type="protein sequence ID" value="ACL95997.1"/>
    <property type="molecule type" value="Genomic_DNA"/>
</dbReference>
<dbReference type="OrthoDB" id="7195490at2"/>
<dbReference type="RefSeq" id="YP_002517905.1">
    <property type="nucleotide sequence ID" value="NC_011916.1"/>
</dbReference>
<dbReference type="RefSeq" id="WP_012640494.1">
    <property type="nucleotide sequence ID" value="NC_011916.1"/>
</dbReference>
<organism evidence="2 3">
    <name type="scientific">Caulobacter vibrioides (strain NA1000 / CB15N)</name>
    <name type="common">Caulobacter crescentus</name>
    <dbReference type="NCBI Taxonomy" id="565050"/>
    <lineage>
        <taxon>Bacteria</taxon>
        <taxon>Pseudomonadati</taxon>
        <taxon>Pseudomonadota</taxon>
        <taxon>Alphaproteobacteria</taxon>
        <taxon>Caulobacterales</taxon>
        <taxon>Caulobacteraceae</taxon>
        <taxon>Caulobacter</taxon>
    </lineage>
</organism>
<dbReference type="KEGG" id="ccs:CCNA_02532"/>
<dbReference type="AlphaFoldDB" id="A0A0H3CAW5"/>
<dbReference type="Proteomes" id="UP000001364">
    <property type="component" value="Chromosome"/>
</dbReference>
<dbReference type="GeneID" id="7330685"/>
<evidence type="ECO:0000313" key="2">
    <source>
        <dbReference type="EMBL" id="ACL95997.1"/>
    </source>
</evidence>
<accession>A0A0H3CAW5</accession>
<name>A0A0H3CAW5_CAUVN</name>
<evidence type="ECO:0000313" key="3">
    <source>
        <dbReference type="Proteomes" id="UP000001364"/>
    </source>
</evidence>
<keyword evidence="3" id="KW-1185">Reference proteome</keyword>
<proteinExistence type="predicted"/>
<sequence length="67" mass="6978">MLTECATDEPPRRTHSASPAEIRPPRRMPGSRSNPPTIVGLARSVGASSPAAPDESGPRRSPGRSGC</sequence>
<reference evidence="2 3" key="1">
    <citation type="journal article" date="2010" name="J. Bacteriol.">
        <title>The genetic basis of laboratory adaptation in Caulobacter crescentus.</title>
        <authorList>
            <person name="Marks M.E."/>
            <person name="Castro-Rojas C.M."/>
            <person name="Teiling C."/>
            <person name="Du L."/>
            <person name="Kapatral V."/>
            <person name="Walunas T.L."/>
            <person name="Crosson S."/>
        </authorList>
    </citation>
    <scope>NUCLEOTIDE SEQUENCE [LARGE SCALE GENOMIC DNA]</scope>
    <source>
        <strain evidence="3">NA1000 / CB15N</strain>
    </source>
</reference>
<protein>
    <submittedName>
        <fullName evidence="2">Uncharacterized protein</fullName>
    </submittedName>
</protein>
<feature type="region of interest" description="Disordered" evidence="1">
    <location>
        <begin position="1"/>
        <end position="67"/>
    </location>
</feature>
<dbReference type="HOGENOM" id="CLU_2804569_0_0_5"/>
<gene>
    <name evidence="2" type="ordered locus">CCNA_02532</name>
</gene>
<evidence type="ECO:0000256" key="1">
    <source>
        <dbReference type="SAM" id="MobiDB-lite"/>
    </source>
</evidence>